<dbReference type="CDD" id="cd01948">
    <property type="entry name" value="EAL"/>
    <property type="match status" value="1"/>
</dbReference>
<dbReference type="SMART" id="SM00052">
    <property type="entry name" value="EAL"/>
    <property type="match status" value="1"/>
</dbReference>
<dbReference type="RefSeq" id="WP_126504573.1">
    <property type="nucleotide sequence ID" value="NZ_RXNV01000001.1"/>
</dbReference>
<dbReference type="InterPro" id="IPR048614">
    <property type="entry name" value="CSS_CxxC"/>
</dbReference>
<accession>A0A431WHY3</accession>
<evidence type="ECO:0000256" key="1">
    <source>
        <dbReference type="SAM" id="Phobius"/>
    </source>
</evidence>
<evidence type="ECO:0000313" key="3">
    <source>
        <dbReference type="EMBL" id="RTR34970.1"/>
    </source>
</evidence>
<dbReference type="AlphaFoldDB" id="A0A431WHY3"/>
<keyword evidence="1" id="KW-0472">Membrane</keyword>
<evidence type="ECO:0000313" key="4">
    <source>
        <dbReference type="Proteomes" id="UP000282060"/>
    </source>
</evidence>
<dbReference type="Pfam" id="PF00563">
    <property type="entry name" value="EAL"/>
    <property type="match status" value="1"/>
</dbReference>
<dbReference type="InterPro" id="IPR001633">
    <property type="entry name" value="EAL_dom"/>
</dbReference>
<sequence>MRHLKRLKEQTLSLLQVKKYQWLISVLLFVAPFVTLLPTEPAFVNYSVNSHVNDMLDSIFLKIDTISTTSMQDKRLMKKLNFDCGTDDLAMLSSREFNPLYVRVIQLELSNGEKCSNFGPSVILNMSPAIFVAKYNITLASTISPLSQRRETILIQPYGKHRLLTVINSRILNNYLDSECADCYQLEYSIAGLPTMLRGEKELQQNSHHYSAGIHYPNKNYNITLHAGDRLYQEQKEEIDAYLYIASFIIAILFNIIFWSWCSSRASLRGMIISALSNNEFIPYYQPIINSKTGKVIGQEVLIRWRLKDMSLIPPGQFIPYAEENNLIIAITDNLLEKVYQDLTELTGWVSVNIVAEHLEQGLLSSWLKGRNNELIKRLSFELTEREQIKQFKQAESEILLVSHYCNGVKLDDFGTGYGGFSYLQRLGVKSIKIDKMFIDTIGTDDLKCSVLDAIIAFGHKANMEMIAEGVETKNQVDYLAEKGVYLIQGFYYAQPMAKSELFDFYRKNNQ</sequence>
<dbReference type="Gene3D" id="3.20.20.450">
    <property type="entry name" value="EAL domain"/>
    <property type="match status" value="1"/>
</dbReference>
<comment type="caution">
    <text evidence="3">The sequence shown here is derived from an EMBL/GenBank/DDBJ whole genome shotgun (WGS) entry which is preliminary data.</text>
</comment>
<dbReference type="Pfam" id="PF20982">
    <property type="entry name" value="CSS_CxxC"/>
    <property type="match status" value="1"/>
</dbReference>
<dbReference type="InterPro" id="IPR035919">
    <property type="entry name" value="EAL_sf"/>
</dbReference>
<dbReference type="PANTHER" id="PTHR33121:SF56">
    <property type="entry name" value="SIGNALLING PROTEIN WITH EAL AND C2 DOMAINS"/>
    <property type="match status" value="1"/>
</dbReference>
<dbReference type="PANTHER" id="PTHR33121">
    <property type="entry name" value="CYCLIC DI-GMP PHOSPHODIESTERASE PDEF"/>
    <property type="match status" value="1"/>
</dbReference>
<gene>
    <name evidence="3" type="ORF">EKG39_04730</name>
</gene>
<dbReference type="SUPFAM" id="SSF141868">
    <property type="entry name" value="EAL domain-like"/>
    <property type="match status" value="1"/>
</dbReference>
<organism evidence="3 4">
    <name type="scientific">Shewanella atlantica</name>
    <dbReference type="NCBI Taxonomy" id="271099"/>
    <lineage>
        <taxon>Bacteria</taxon>
        <taxon>Pseudomonadati</taxon>
        <taxon>Pseudomonadota</taxon>
        <taxon>Gammaproteobacteria</taxon>
        <taxon>Alteromonadales</taxon>
        <taxon>Shewanellaceae</taxon>
        <taxon>Shewanella</taxon>
    </lineage>
</organism>
<feature type="domain" description="EAL" evidence="2">
    <location>
        <begin position="265"/>
        <end position="510"/>
    </location>
</feature>
<dbReference type="OrthoDB" id="675397at2"/>
<name>A0A431WHY3_9GAMM</name>
<evidence type="ECO:0000259" key="2">
    <source>
        <dbReference type="PROSITE" id="PS50883"/>
    </source>
</evidence>
<dbReference type="EMBL" id="RXNV01000001">
    <property type="protein sequence ID" value="RTR34970.1"/>
    <property type="molecule type" value="Genomic_DNA"/>
</dbReference>
<proteinExistence type="predicted"/>
<dbReference type="PROSITE" id="PS50883">
    <property type="entry name" value="EAL"/>
    <property type="match status" value="1"/>
</dbReference>
<dbReference type="InterPro" id="IPR050706">
    <property type="entry name" value="Cyclic-di-GMP_PDE-like"/>
</dbReference>
<dbReference type="GO" id="GO:0071111">
    <property type="term" value="F:cyclic-guanylate-specific phosphodiesterase activity"/>
    <property type="evidence" value="ECO:0007669"/>
    <property type="project" value="InterPro"/>
</dbReference>
<dbReference type="Proteomes" id="UP000282060">
    <property type="component" value="Unassembled WGS sequence"/>
</dbReference>
<keyword evidence="1" id="KW-1133">Transmembrane helix</keyword>
<keyword evidence="1" id="KW-0812">Transmembrane</keyword>
<protein>
    <submittedName>
        <fullName evidence="3">EAL domain-containing protein</fullName>
    </submittedName>
</protein>
<keyword evidence="4" id="KW-1185">Reference proteome</keyword>
<feature type="transmembrane region" description="Helical" evidence="1">
    <location>
        <begin position="241"/>
        <end position="262"/>
    </location>
</feature>
<reference evidence="3 4" key="1">
    <citation type="submission" date="2018-12" db="EMBL/GenBank/DDBJ databases">
        <authorList>
            <person name="Yu L."/>
        </authorList>
    </citation>
    <scope>NUCLEOTIDE SEQUENCE [LARGE SCALE GENOMIC DNA]</scope>
    <source>
        <strain evidence="3 4">HAW-EB5</strain>
    </source>
</reference>